<organism evidence="1 2">
    <name type="scientific">Salinicola rhizosphaerae</name>
    <dbReference type="NCBI Taxonomy" id="1443141"/>
    <lineage>
        <taxon>Bacteria</taxon>
        <taxon>Pseudomonadati</taxon>
        <taxon>Pseudomonadota</taxon>
        <taxon>Gammaproteobacteria</taxon>
        <taxon>Oceanospirillales</taxon>
        <taxon>Halomonadaceae</taxon>
        <taxon>Salinicola</taxon>
    </lineage>
</organism>
<keyword evidence="2" id="KW-1185">Reference proteome</keyword>
<sequence length="56" mass="6213">MLSSVVDWRHFSHMGRVQPYLPNAIQGVLAAELQPCSQKSPTRFDETGEAEVIEGV</sequence>
<name>A0ABQ3E4H1_9GAMM</name>
<proteinExistence type="predicted"/>
<evidence type="ECO:0000313" key="1">
    <source>
        <dbReference type="EMBL" id="GHB19274.1"/>
    </source>
</evidence>
<comment type="caution">
    <text evidence="1">The sequence shown here is derived from an EMBL/GenBank/DDBJ whole genome shotgun (WGS) entry which is preliminary data.</text>
</comment>
<dbReference type="Proteomes" id="UP000646745">
    <property type="component" value="Unassembled WGS sequence"/>
</dbReference>
<reference evidence="2" key="1">
    <citation type="journal article" date="2019" name="Int. J. Syst. Evol. Microbiol.">
        <title>The Global Catalogue of Microorganisms (GCM) 10K type strain sequencing project: providing services to taxonomists for standard genome sequencing and annotation.</title>
        <authorList>
            <consortium name="The Broad Institute Genomics Platform"/>
            <consortium name="The Broad Institute Genome Sequencing Center for Infectious Disease"/>
            <person name="Wu L."/>
            <person name="Ma J."/>
        </authorList>
    </citation>
    <scope>NUCLEOTIDE SEQUENCE [LARGE SCALE GENOMIC DNA]</scope>
    <source>
        <strain evidence="2">KCTC 32998</strain>
    </source>
</reference>
<protein>
    <submittedName>
        <fullName evidence="1">Uncharacterized protein</fullName>
    </submittedName>
</protein>
<evidence type="ECO:0000313" key="2">
    <source>
        <dbReference type="Proteomes" id="UP000646745"/>
    </source>
</evidence>
<gene>
    <name evidence="1" type="ORF">GCM10009038_17410</name>
</gene>
<accession>A0ABQ3E4H1</accession>
<dbReference type="EMBL" id="BMZI01000004">
    <property type="protein sequence ID" value="GHB19274.1"/>
    <property type="molecule type" value="Genomic_DNA"/>
</dbReference>